<dbReference type="Gene3D" id="3.30.1330.60">
    <property type="entry name" value="OmpA-like domain"/>
    <property type="match status" value="1"/>
</dbReference>
<evidence type="ECO:0000256" key="4">
    <source>
        <dbReference type="ARBA" id="ARBA00022692"/>
    </source>
</evidence>
<proteinExistence type="inferred from homology"/>
<dbReference type="InterPro" id="IPR006665">
    <property type="entry name" value="OmpA-like"/>
</dbReference>
<evidence type="ECO:0000256" key="9">
    <source>
        <dbReference type="SAM" id="Phobius"/>
    </source>
</evidence>
<dbReference type="Proteomes" id="UP000503840">
    <property type="component" value="Unassembled WGS sequence"/>
</dbReference>
<evidence type="ECO:0000313" key="12">
    <source>
        <dbReference type="Proteomes" id="UP000503840"/>
    </source>
</evidence>
<dbReference type="InterPro" id="IPR050330">
    <property type="entry name" value="Bact_OuterMem_StrucFunc"/>
</dbReference>
<dbReference type="PROSITE" id="PS51123">
    <property type="entry name" value="OMPA_2"/>
    <property type="match status" value="1"/>
</dbReference>
<dbReference type="Pfam" id="PF00691">
    <property type="entry name" value="OmpA"/>
    <property type="match status" value="1"/>
</dbReference>
<keyword evidence="12" id="KW-1185">Reference proteome</keyword>
<comment type="subcellular location">
    <subcellularLocation>
        <location evidence="1">Cell membrane</location>
        <topology evidence="1">Single-pass membrane protein</topology>
    </subcellularLocation>
</comment>
<dbReference type="CDD" id="cd07185">
    <property type="entry name" value="OmpA_C-like"/>
    <property type="match status" value="1"/>
</dbReference>
<dbReference type="GO" id="GO:0005886">
    <property type="term" value="C:plasma membrane"/>
    <property type="evidence" value="ECO:0007669"/>
    <property type="project" value="UniProtKB-SubCell"/>
</dbReference>
<evidence type="ECO:0000256" key="7">
    <source>
        <dbReference type="PROSITE-ProRule" id="PRU00473"/>
    </source>
</evidence>
<dbReference type="PANTHER" id="PTHR30329">
    <property type="entry name" value="STATOR ELEMENT OF FLAGELLAR MOTOR COMPLEX"/>
    <property type="match status" value="1"/>
</dbReference>
<reference evidence="11 12" key="1">
    <citation type="submission" date="2020-05" db="EMBL/GenBank/DDBJ databases">
        <title>Draft genome sequence of Desulfovibrio sp. strain HN2T.</title>
        <authorList>
            <person name="Ueno A."/>
            <person name="Tamazawa S."/>
            <person name="Tamamura S."/>
            <person name="Murakami T."/>
            <person name="Kiyama T."/>
            <person name="Inomata H."/>
            <person name="Amano Y."/>
            <person name="Miyakawa K."/>
            <person name="Tamaki H."/>
            <person name="Naganuma T."/>
            <person name="Kaneko K."/>
        </authorList>
    </citation>
    <scope>NUCLEOTIDE SEQUENCE [LARGE SCALE GENOMIC DNA]</scope>
    <source>
        <strain evidence="11 12">HN2</strain>
    </source>
</reference>
<dbReference type="EMBL" id="BLVO01000004">
    <property type="protein sequence ID" value="GFM32188.1"/>
    <property type="molecule type" value="Genomic_DNA"/>
</dbReference>
<dbReference type="Pfam" id="PF13677">
    <property type="entry name" value="MotB_plug"/>
    <property type="match status" value="1"/>
</dbReference>
<evidence type="ECO:0000256" key="6">
    <source>
        <dbReference type="ARBA" id="ARBA00023136"/>
    </source>
</evidence>
<evidence type="ECO:0000259" key="10">
    <source>
        <dbReference type="PROSITE" id="PS51123"/>
    </source>
</evidence>
<dbReference type="AlphaFoldDB" id="A0A7J0BF78"/>
<dbReference type="PANTHER" id="PTHR30329:SF21">
    <property type="entry name" value="LIPOPROTEIN YIAD-RELATED"/>
    <property type="match status" value="1"/>
</dbReference>
<feature type="domain" description="OmpA-like" evidence="10">
    <location>
        <begin position="220"/>
        <end position="346"/>
    </location>
</feature>
<evidence type="ECO:0000256" key="5">
    <source>
        <dbReference type="ARBA" id="ARBA00022989"/>
    </source>
</evidence>
<dbReference type="RefSeq" id="WP_174403857.1">
    <property type="nucleotide sequence ID" value="NZ_BLVO01000004.1"/>
</dbReference>
<feature type="compositionally biased region" description="Low complexity" evidence="8">
    <location>
        <begin position="113"/>
        <end position="153"/>
    </location>
</feature>
<dbReference type="InterPro" id="IPR025713">
    <property type="entry name" value="MotB-like_N_dom"/>
</dbReference>
<sequence length="352" mass="37712">MKSHLKRLRKRHEEGEEWAVSFADMMTLLMCFFILMVSISAVDIERYEQVAESLGLAMKKTPLDRTRPETGALTDTTTIRTDDMTQTVPDVQSETQPEVPAEMRSNVRQPAVQQSAGQRQAGQSAEQSAEQLAEQPEGQLAGQPAGQQAQVPAHTTPAGGDEDRPVMAEAHEGATSGAAISGAGQEGAAGSGNAALDALMSGLEERLQGAGSAMQIERRANSVAIRLHGPVFFALASAELTQASLPFLDRVAEELKANRLHVSVEGHTDDLPIVSDRFPSNWELSAGRAASVARHLIGQGVDASRLDVRGYAHVRPLVPNLDAHGTPIPGNRELNRRVMIVISSSVLESPVQ</sequence>
<comment type="similarity">
    <text evidence="2">Belongs to the MotB family.</text>
</comment>
<dbReference type="InterPro" id="IPR036737">
    <property type="entry name" value="OmpA-like_sf"/>
</dbReference>
<evidence type="ECO:0000256" key="3">
    <source>
        <dbReference type="ARBA" id="ARBA00022475"/>
    </source>
</evidence>
<feature type="region of interest" description="Disordered" evidence="8">
    <location>
        <begin position="65"/>
        <end position="164"/>
    </location>
</feature>
<gene>
    <name evidence="11" type="ORF">DSM101010T_05530</name>
</gene>
<evidence type="ECO:0000256" key="1">
    <source>
        <dbReference type="ARBA" id="ARBA00004162"/>
    </source>
</evidence>
<keyword evidence="6 7" id="KW-0472">Membrane</keyword>
<keyword evidence="4 9" id="KW-0812">Transmembrane</keyword>
<dbReference type="SUPFAM" id="SSF103088">
    <property type="entry name" value="OmpA-like"/>
    <property type="match status" value="1"/>
</dbReference>
<evidence type="ECO:0000256" key="2">
    <source>
        <dbReference type="ARBA" id="ARBA00008914"/>
    </source>
</evidence>
<accession>A0A7J0BF78</accession>
<keyword evidence="3" id="KW-1003">Cell membrane</keyword>
<protein>
    <recommendedName>
        <fullName evidence="10">OmpA-like domain-containing protein</fullName>
    </recommendedName>
</protein>
<feature type="compositionally biased region" description="Low complexity" evidence="8">
    <location>
        <begin position="70"/>
        <end position="87"/>
    </location>
</feature>
<keyword evidence="5 9" id="KW-1133">Transmembrane helix</keyword>
<evidence type="ECO:0000256" key="8">
    <source>
        <dbReference type="SAM" id="MobiDB-lite"/>
    </source>
</evidence>
<organism evidence="11 12">
    <name type="scientific">Desulfovibrio subterraneus</name>
    <dbReference type="NCBI Taxonomy" id="2718620"/>
    <lineage>
        <taxon>Bacteria</taxon>
        <taxon>Pseudomonadati</taxon>
        <taxon>Thermodesulfobacteriota</taxon>
        <taxon>Desulfovibrionia</taxon>
        <taxon>Desulfovibrionales</taxon>
        <taxon>Desulfovibrionaceae</taxon>
        <taxon>Desulfovibrio</taxon>
    </lineage>
</organism>
<evidence type="ECO:0000313" key="11">
    <source>
        <dbReference type="EMBL" id="GFM32188.1"/>
    </source>
</evidence>
<comment type="caution">
    <text evidence="11">The sequence shown here is derived from an EMBL/GenBank/DDBJ whole genome shotgun (WGS) entry which is preliminary data.</text>
</comment>
<feature type="transmembrane region" description="Helical" evidence="9">
    <location>
        <begin position="21"/>
        <end position="42"/>
    </location>
</feature>
<name>A0A7J0BF78_9BACT</name>